<dbReference type="EnsemblMetazoa" id="LLOJ007316-RA">
    <property type="protein sequence ID" value="LLOJ007316-PA"/>
    <property type="gene ID" value="LLOJ007316"/>
</dbReference>
<proteinExistence type="predicted"/>
<dbReference type="GO" id="GO:0003676">
    <property type="term" value="F:nucleic acid binding"/>
    <property type="evidence" value="ECO:0007669"/>
    <property type="project" value="InterPro"/>
</dbReference>
<evidence type="ECO:0008006" key="3">
    <source>
        <dbReference type="Google" id="ProtNLM"/>
    </source>
</evidence>
<sequence>MSDQSPDGQYYDDTLNYKSISCEQIPEQFLDKVVAKEHFSQFGVIKGFILRPKRYECTVYYETEEAAENALMDGGVFNNYEFRVFYTPKETPKPKIIEENIDPDVQAELEAMGSVPIVRTFPQIREKIEKIERKPFPVDIADGKKIGPLPNTATKAEIKAILRKPALTTEDK</sequence>
<dbReference type="Proteomes" id="UP000092461">
    <property type="component" value="Unassembled WGS sequence"/>
</dbReference>
<dbReference type="EMBL" id="AJWK01024339">
    <property type="status" value="NOT_ANNOTATED_CDS"/>
    <property type="molecule type" value="Genomic_DNA"/>
</dbReference>
<name>A0A1B0CR17_LUTLO</name>
<dbReference type="InterPro" id="IPR035979">
    <property type="entry name" value="RBD_domain_sf"/>
</dbReference>
<accession>A0A1B0CR17</accession>
<keyword evidence="2" id="KW-1185">Reference proteome</keyword>
<reference evidence="1" key="1">
    <citation type="submission" date="2020-05" db="UniProtKB">
        <authorList>
            <consortium name="EnsemblMetazoa"/>
        </authorList>
    </citation>
    <scope>IDENTIFICATION</scope>
    <source>
        <strain evidence="1">Jacobina</strain>
    </source>
</reference>
<dbReference type="Gene3D" id="3.30.70.330">
    <property type="match status" value="1"/>
</dbReference>
<evidence type="ECO:0000313" key="2">
    <source>
        <dbReference type="Proteomes" id="UP000092461"/>
    </source>
</evidence>
<dbReference type="AlphaFoldDB" id="A0A1B0CR17"/>
<evidence type="ECO:0000313" key="1">
    <source>
        <dbReference type="EnsemblMetazoa" id="LLOJ007316-PA"/>
    </source>
</evidence>
<organism evidence="1 2">
    <name type="scientific">Lutzomyia longipalpis</name>
    <name type="common">Sand fly</name>
    <dbReference type="NCBI Taxonomy" id="7200"/>
    <lineage>
        <taxon>Eukaryota</taxon>
        <taxon>Metazoa</taxon>
        <taxon>Ecdysozoa</taxon>
        <taxon>Arthropoda</taxon>
        <taxon>Hexapoda</taxon>
        <taxon>Insecta</taxon>
        <taxon>Pterygota</taxon>
        <taxon>Neoptera</taxon>
        <taxon>Endopterygota</taxon>
        <taxon>Diptera</taxon>
        <taxon>Nematocera</taxon>
        <taxon>Psychodoidea</taxon>
        <taxon>Psychodidae</taxon>
        <taxon>Lutzomyia</taxon>
        <taxon>Lutzomyia</taxon>
    </lineage>
</organism>
<dbReference type="VEuPathDB" id="VectorBase:LLOJ007316"/>
<protein>
    <recommendedName>
        <fullName evidence="3">RRM domain-containing protein</fullName>
    </recommendedName>
</protein>
<dbReference type="InterPro" id="IPR012677">
    <property type="entry name" value="Nucleotide-bd_a/b_plait_sf"/>
</dbReference>
<dbReference type="SUPFAM" id="SSF54928">
    <property type="entry name" value="RNA-binding domain, RBD"/>
    <property type="match status" value="1"/>
</dbReference>